<dbReference type="PROSITE" id="PS50109">
    <property type="entry name" value="HIS_KIN"/>
    <property type="match status" value="1"/>
</dbReference>
<dbReference type="SUPFAM" id="SSF55781">
    <property type="entry name" value="GAF domain-like"/>
    <property type="match status" value="1"/>
</dbReference>
<dbReference type="InterPro" id="IPR035965">
    <property type="entry name" value="PAS-like_dom_sf"/>
</dbReference>
<feature type="domain" description="PAC" evidence="12">
    <location>
        <begin position="1571"/>
        <end position="1620"/>
    </location>
</feature>
<dbReference type="InterPro" id="IPR000719">
    <property type="entry name" value="Prot_kinase_dom"/>
</dbReference>
<dbReference type="Pfam" id="PF02518">
    <property type="entry name" value="HATPase_c"/>
    <property type="match status" value="1"/>
</dbReference>
<keyword evidence="3" id="KW-0597">Phosphoprotein</keyword>
<dbReference type="InterPro" id="IPR053159">
    <property type="entry name" value="Hybrid_Histidine_Kinase"/>
</dbReference>
<dbReference type="GO" id="GO:0000155">
    <property type="term" value="F:phosphorelay sensor kinase activity"/>
    <property type="evidence" value="ECO:0007669"/>
    <property type="project" value="InterPro"/>
</dbReference>
<dbReference type="InterPro" id="IPR011009">
    <property type="entry name" value="Kinase-like_dom_sf"/>
</dbReference>
<dbReference type="SUPFAM" id="SSF55874">
    <property type="entry name" value="ATPase domain of HSP90 chaperone/DNA topoisomerase II/histidine kinase"/>
    <property type="match status" value="1"/>
</dbReference>
<keyword evidence="5" id="KW-0547">Nucleotide-binding</keyword>
<dbReference type="SMART" id="SM00091">
    <property type="entry name" value="PAS"/>
    <property type="match status" value="1"/>
</dbReference>
<dbReference type="SMART" id="SM00065">
    <property type="entry name" value="GAF"/>
    <property type="match status" value="1"/>
</dbReference>
<evidence type="ECO:0000259" key="9">
    <source>
        <dbReference type="PROSITE" id="PS50011"/>
    </source>
</evidence>
<dbReference type="PANTHER" id="PTHR43642">
    <property type="entry name" value="HYBRID SIGNAL TRANSDUCTION HISTIDINE KINASE G"/>
    <property type="match status" value="1"/>
</dbReference>
<dbReference type="Pfam" id="PF13191">
    <property type="entry name" value="AAA_16"/>
    <property type="match status" value="1"/>
</dbReference>
<evidence type="ECO:0000313" key="13">
    <source>
        <dbReference type="EMBL" id="TDY54901.1"/>
    </source>
</evidence>
<dbReference type="Pfam" id="PF00512">
    <property type="entry name" value="HisKA"/>
    <property type="match status" value="1"/>
</dbReference>
<dbReference type="SUPFAM" id="SSF56112">
    <property type="entry name" value="Protein kinase-like (PK-like)"/>
    <property type="match status" value="1"/>
</dbReference>
<dbReference type="InterPro" id="IPR003594">
    <property type="entry name" value="HATPase_dom"/>
</dbReference>
<dbReference type="PROSITE" id="PS50112">
    <property type="entry name" value="PAS"/>
    <property type="match status" value="1"/>
</dbReference>
<dbReference type="PROSITE" id="PS50113">
    <property type="entry name" value="PAC"/>
    <property type="match status" value="1"/>
</dbReference>
<dbReference type="SUPFAM" id="SSF55785">
    <property type="entry name" value="PYP-like sensor domain (PAS domain)"/>
    <property type="match status" value="1"/>
</dbReference>
<dbReference type="InterPro" id="IPR027417">
    <property type="entry name" value="P-loop_NTPase"/>
</dbReference>
<dbReference type="InterPro" id="IPR003661">
    <property type="entry name" value="HisK_dim/P_dom"/>
</dbReference>
<keyword evidence="14" id="KW-1185">Reference proteome</keyword>
<dbReference type="InterPro" id="IPR004358">
    <property type="entry name" value="Sig_transdc_His_kin-like_C"/>
</dbReference>
<evidence type="ECO:0000256" key="7">
    <source>
        <dbReference type="ARBA" id="ARBA00022840"/>
    </source>
</evidence>
<evidence type="ECO:0000256" key="8">
    <source>
        <dbReference type="ARBA" id="ARBA00023012"/>
    </source>
</evidence>
<keyword evidence="7" id="KW-0067">ATP-binding</keyword>
<evidence type="ECO:0000256" key="6">
    <source>
        <dbReference type="ARBA" id="ARBA00022777"/>
    </source>
</evidence>
<dbReference type="Gene3D" id="3.30.450.40">
    <property type="match status" value="1"/>
</dbReference>
<dbReference type="PRINTS" id="PR00344">
    <property type="entry name" value="BCTRLSENSOR"/>
</dbReference>
<dbReference type="Gene3D" id="1.10.287.130">
    <property type="match status" value="1"/>
</dbReference>
<keyword evidence="8" id="KW-0902">Two-component regulatory system</keyword>
<dbReference type="Gene3D" id="3.40.50.300">
    <property type="entry name" value="P-loop containing nucleotide triphosphate hydrolases"/>
    <property type="match status" value="1"/>
</dbReference>
<dbReference type="EMBL" id="SORE01000001">
    <property type="protein sequence ID" value="TDY54901.1"/>
    <property type="molecule type" value="Genomic_DNA"/>
</dbReference>
<proteinExistence type="predicted"/>
<keyword evidence="4" id="KW-0808">Transferase</keyword>
<dbReference type="Proteomes" id="UP000295509">
    <property type="component" value="Unassembled WGS sequence"/>
</dbReference>
<dbReference type="InterPro" id="IPR036097">
    <property type="entry name" value="HisK_dim/P_sf"/>
</dbReference>
<feature type="domain" description="Histidine kinase" evidence="10">
    <location>
        <begin position="1640"/>
        <end position="1857"/>
    </location>
</feature>
<comment type="catalytic activity">
    <reaction evidence="1">
        <text>ATP + protein L-histidine = ADP + protein N-phospho-L-histidine.</text>
        <dbReference type="EC" id="2.7.13.3"/>
    </reaction>
</comment>
<dbReference type="InterPro" id="IPR029016">
    <property type="entry name" value="GAF-like_dom_sf"/>
</dbReference>
<dbReference type="CDD" id="cd00082">
    <property type="entry name" value="HisKA"/>
    <property type="match status" value="1"/>
</dbReference>
<evidence type="ECO:0000256" key="5">
    <source>
        <dbReference type="ARBA" id="ARBA00022741"/>
    </source>
</evidence>
<dbReference type="InterPro" id="IPR036890">
    <property type="entry name" value="HATPase_C_sf"/>
</dbReference>
<protein>
    <recommendedName>
        <fullName evidence="2">histidine kinase</fullName>
        <ecNumber evidence="2">2.7.13.3</ecNumber>
    </recommendedName>
</protein>
<dbReference type="SMART" id="SM00388">
    <property type="entry name" value="HisKA"/>
    <property type="match status" value="1"/>
</dbReference>
<evidence type="ECO:0000256" key="1">
    <source>
        <dbReference type="ARBA" id="ARBA00000085"/>
    </source>
</evidence>
<dbReference type="GO" id="GO:0042802">
    <property type="term" value="F:identical protein binding"/>
    <property type="evidence" value="ECO:0007669"/>
    <property type="project" value="UniProtKB-ARBA"/>
</dbReference>
<feature type="domain" description="Protein kinase" evidence="9">
    <location>
        <begin position="35"/>
        <end position="297"/>
    </location>
</feature>
<dbReference type="Pfam" id="PF01590">
    <property type="entry name" value="GAF"/>
    <property type="match status" value="1"/>
</dbReference>
<dbReference type="GO" id="GO:0005524">
    <property type="term" value="F:ATP binding"/>
    <property type="evidence" value="ECO:0007669"/>
    <property type="project" value="UniProtKB-KW"/>
</dbReference>
<dbReference type="NCBIfam" id="TIGR00229">
    <property type="entry name" value="sensory_box"/>
    <property type="match status" value="1"/>
</dbReference>
<dbReference type="Pfam" id="PF00069">
    <property type="entry name" value="Pkinase"/>
    <property type="match status" value="1"/>
</dbReference>
<dbReference type="SMART" id="SM00387">
    <property type="entry name" value="HATPase_c"/>
    <property type="match status" value="1"/>
</dbReference>
<dbReference type="OrthoDB" id="9801841at2"/>
<dbReference type="InterPro" id="IPR005467">
    <property type="entry name" value="His_kinase_dom"/>
</dbReference>
<evidence type="ECO:0000259" key="10">
    <source>
        <dbReference type="PROSITE" id="PS50109"/>
    </source>
</evidence>
<dbReference type="CDD" id="cd14014">
    <property type="entry name" value="STKc_PknB_like"/>
    <property type="match status" value="1"/>
</dbReference>
<dbReference type="FunFam" id="3.30.565.10:FF:000042">
    <property type="entry name" value="Two-component sensor histidine kinase KdpD"/>
    <property type="match status" value="1"/>
</dbReference>
<dbReference type="SUPFAM" id="SSF52540">
    <property type="entry name" value="P-loop containing nucleoside triphosphate hydrolases"/>
    <property type="match status" value="1"/>
</dbReference>
<comment type="caution">
    <text evidence="13">The sequence shown here is derived from an EMBL/GenBank/DDBJ whole genome shotgun (WGS) entry which is preliminary data.</text>
</comment>
<evidence type="ECO:0000313" key="14">
    <source>
        <dbReference type="Proteomes" id="UP000295509"/>
    </source>
</evidence>
<accession>A0A4R8M4F4</accession>
<dbReference type="Gene3D" id="3.30.450.20">
    <property type="entry name" value="PAS domain"/>
    <property type="match status" value="1"/>
</dbReference>
<evidence type="ECO:0000259" key="11">
    <source>
        <dbReference type="PROSITE" id="PS50112"/>
    </source>
</evidence>
<dbReference type="Pfam" id="PF13426">
    <property type="entry name" value="PAS_9"/>
    <property type="match status" value="1"/>
</dbReference>
<evidence type="ECO:0000256" key="3">
    <source>
        <dbReference type="ARBA" id="ARBA00022553"/>
    </source>
</evidence>
<evidence type="ECO:0000259" key="12">
    <source>
        <dbReference type="PROSITE" id="PS50113"/>
    </source>
</evidence>
<organism evidence="13 14">
    <name type="scientific">Paraburkholderia rhizosphaerae</name>
    <dbReference type="NCBI Taxonomy" id="480658"/>
    <lineage>
        <taxon>Bacteria</taxon>
        <taxon>Pseudomonadati</taxon>
        <taxon>Pseudomonadota</taxon>
        <taxon>Betaproteobacteria</taxon>
        <taxon>Burkholderiales</taxon>
        <taxon>Burkholderiaceae</taxon>
        <taxon>Paraburkholderia</taxon>
    </lineage>
</organism>
<dbReference type="InterPro" id="IPR003018">
    <property type="entry name" value="GAF"/>
</dbReference>
<dbReference type="Gene3D" id="1.10.510.10">
    <property type="entry name" value="Transferase(Phosphotransferase) domain 1"/>
    <property type="match status" value="1"/>
</dbReference>
<dbReference type="PANTHER" id="PTHR43642:SF1">
    <property type="entry name" value="HYBRID SIGNAL TRANSDUCTION HISTIDINE KINASE G"/>
    <property type="match status" value="1"/>
</dbReference>
<evidence type="ECO:0000256" key="4">
    <source>
        <dbReference type="ARBA" id="ARBA00022679"/>
    </source>
</evidence>
<name>A0A4R8M4F4_9BURK</name>
<dbReference type="CDD" id="cd00130">
    <property type="entry name" value="PAS"/>
    <property type="match status" value="1"/>
</dbReference>
<feature type="domain" description="PAS" evidence="11">
    <location>
        <begin position="1495"/>
        <end position="1551"/>
    </location>
</feature>
<dbReference type="InterPro" id="IPR000700">
    <property type="entry name" value="PAS-assoc_C"/>
</dbReference>
<keyword evidence="6" id="KW-0418">Kinase</keyword>
<dbReference type="EC" id="2.7.13.3" evidence="2"/>
<dbReference type="SMART" id="SM00220">
    <property type="entry name" value="S_TKc"/>
    <property type="match status" value="1"/>
</dbReference>
<dbReference type="InterPro" id="IPR041664">
    <property type="entry name" value="AAA_16"/>
</dbReference>
<sequence>MRSRWFFPRRGNPLDGGDQQSNLTYGVFAVVDSSFEVLANDGDRAFCRTTRTNPDGTQTSVLTVRPAGEPPSAASLDRVSHEYGLKDQLHSAWAVRPLELVRQGDQTVMVCEDPGGEPLERLLGTPFDSARFLPLAVGIAAAVGELHQSGLVHKDLKPAHILVDEAAGAVRLTGFGLATLLPRERQAPEPPETIAGTLAYMAPEQTGRMNRSIDARSDLYSLGITFYQMLTGTLPFTAAEPMEWVHCHIARKPVPPDVRSRHVPAQVSHIVMKLLAKTVEERYQTAAGLERDLRRALSAWQARRRIDPFPPGEHDIPDRLLIPEKLYGREREIAVLLDAFEHVVSDGTPRLLLVSGYSGVGKSSVVNELHKVLVPPRGLFAWGKFDQYKRNVPYATVAQAFQCLVSRILGKSDEELGRWRAALQEALGPNGRLMVNLVPQLALIIGQPPAPPDVPLQDQQARFQAVFRRFLGVFAQPEHPLTLFLDDLQWLDSATLDLIEHLITHPEVRHLLLVGAYRDNEVGPAHPLARTLARLRGTRGRVDEIVLAPLGLGDVGRLLADALHLDAAHVQPLAELVFEKTGGNPFFTIQFLLALAEQAQLAFDADAVSWTWDLPRIRMMGFTDNVADLMAAKLGRLSRDTQQALGQLACLGNVARADTLAVVYGAAEETTHAALWDAVRAGLVLRSDGTYTFLHDRIHEAAYALIPEGARAGAHLRIGRALAAITPTDELDDSIFDIVNQFDLGAALISTEPEREQVARLNLMAGKRAKAASAYQAALRYCRAGRALLAQNEWEQCYRLTFDLELNAAECEYLNGEMAAANAHLAMLSTRAQTMVDLAAVTCIRINLFTTLDQSDCAVEVGLEYLRKMGGRWSPHPVADDVLDTYQQLWQRLGALSNDALRDLPMMKDPERSGTMDVLTVLTSPALFSDPDLFRLVVSEMAVLSLEHGHSDGSSLAYAWLGGVLGSYLGEYDAGYRYGRLGLELVEKRGLDRFRARVYLVFAVHISHWMEPLHVSRSFLRRAFEAALEAGDLSYACYACADLVTNRIAAGDALADIEREAMHGLEFARKAGFGLVNDVLIGQLMLTRTLRGPVSPQVADADAGFDARSFEQRLENTPQLAIAASYYWIRKLHLGVYFGDDAAAIAAVAKALPFLWTTPTQFECAEFHFYAALARAAHCDSVTSVERSRLRQSIAEHHERLAVWASNCAVTFADRVALVGAEIARIDGRDIEALRLYEAAIALARDRGFIHNEALANERAARFCEAHGLRSMADAFLRNARRCYLSWGADNKVRQLDQRYAQLTAEGSAPGPTRTIRAPVEHLDLATVLRVSQAVSGEIVLDKLIDTLMRITIEHAGAVRGLLILTQGNQQRMAAEAVTVGDAITVRRLDEPLNAHALSEAIVQKVLRTHEALILDDATVDSVYAADPYIRERVVRSVLCVPLVNQSKTVGALYLENNLTARAFTPTRITVLHLIASQAAIALENTRLYRDLAEREAKIRRIVDANIIGISFWDLEGPIHSANDAFLQIVGYDREDLAAGRLRWTDLTPPEWRVHHDSKWTPELKMTGNVQPYEKEYFRKDGTRVPVLVGSTTFDESRNQGVSFVLDLTESKRAEETLRVMQSELAHVNRVATMGQLTASIAHEVNQPIAATVSNAEAALRWLNRQPPDLKEVREATERIVKEGHRAADVIGRIRALIKKAPPVKDRVSINDAIRDVFELVRGEIVKNDVLVRTELSAGLPVIYGDRVQLQQVLLNLIVNAIEAMSGVADGARHLSITTRHADDFDGVHVEVRDTGPGLDLERVDLLFETFYSTKASGMGMGLAICRSIVEAHGGSLWAYANEPRGAVFLFTLPVDGAL</sequence>
<dbReference type="Gene3D" id="3.30.565.10">
    <property type="entry name" value="Histidine kinase-like ATPase, C-terminal domain"/>
    <property type="match status" value="1"/>
</dbReference>
<evidence type="ECO:0000256" key="2">
    <source>
        <dbReference type="ARBA" id="ARBA00012438"/>
    </source>
</evidence>
<dbReference type="SUPFAM" id="SSF47384">
    <property type="entry name" value="Homodimeric domain of signal transducing histidine kinase"/>
    <property type="match status" value="1"/>
</dbReference>
<dbReference type="PROSITE" id="PS50011">
    <property type="entry name" value="PROTEIN_KINASE_DOM"/>
    <property type="match status" value="1"/>
</dbReference>
<gene>
    <name evidence="13" type="ORF">BX592_101357</name>
</gene>
<reference evidence="13 14" key="1">
    <citation type="submission" date="2019-03" db="EMBL/GenBank/DDBJ databases">
        <title>Genomic Encyclopedia of Type Strains, Phase III (KMG-III): the genomes of soil and plant-associated and newly described type strains.</title>
        <authorList>
            <person name="Whitman W."/>
        </authorList>
    </citation>
    <scope>NUCLEOTIDE SEQUENCE [LARGE SCALE GENOMIC DNA]</scope>
    <source>
        <strain evidence="13 14">LMG 29544</strain>
    </source>
</reference>
<dbReference type="InterPro" id="IPR000014">
    <property type="entry name" value="PAS"/>
</dbReference>